<dbReference type="Proteomes" id="UP000015100">
    <property type="component" value="Unassembled WGS sequence"/>
</dbReference>
<feature type="compositionally biased region" description="Polar residues" evidence="1">
    <location>
        <begin position="372"/>
        <end position="406"/>
    </location>
</feature>
<evidence type="ECO:0000313" key="3">
    <source>
        <dbReference type="Proteomes" id="UP000015100"/>
    </source>
</evidence>
<evidence type="ECO:0000313" key="2">
    <source>
        <dbReference type="EMBL" id="EPS38327.1"/>
    </source>
</evidence>
<comment type="caution">
    <text evidence="2">The sequence shown here is derived from an EMBL/GenBank/DDBJ whole genome shotgun (WGS) entry which is preliminary data.</text>
</comment>
<keyword evidence="3" id="KW-1185">Reference proteome</keyword>
<feature type="compositionally biased region" description="Basic and acidic residues" evidence="1">
    <location>
        <begin position="136"/>
        <end position="149"/>
    </location>
</feature>
<dbReference type="EMBL" id="AQGS01000575">
    <property type="protein sequence ID" value="EPS38327.1"/>
    <property type="molecule type" value="Genomic_DNA"/>
</dbReference>
<feature type="compositionally biased region" description="Polar residues" evidence="1">
    <location>
        <begin position="344"/>
        <end position="353"/>
    </location>
</feature>
<dbReference type="HOGENOM" id="CLU_340395_0_0_1"/>
<reference evidence="3" key="2">
    <citation type="submission" date="2013-04" db="EMBL/GenBank/DDBJ databases">
        <title>Genomic mechanisms accounting for the adaptation to parasitism in nematode-trapping fungi.</title>
        <authorList>
            <person name="Ahren D.G."/>
        </authorList>
    </citation>
    <scope>NUCLEOTIDE SEQUENCE [LARGE SCALE GENOMIC DNA]</scope>
    <source>
        <strain evidence="3">CBS 200.50</strain>
    </source>
</reference>
<feature type="region of interest" description="Disordered" evidence="1">
    <location>
        <begin position="698"/>
        <end position="726"/>
    </location>
</feature>
<feature type="compositionally biased region" description="Polar residues" evidence="1">
    <location>
        <begin position="315"/>
        <end position="336"/>
    </location>
</feature>
<dbReference type="OrthoDB" id="106784at2759"/>
<feature type="compositionally biased region" description="Polar residues" evidence="1">
    <location>
        <begin position="172"/>
        <end position="198"/>
    </location>
</feature>
<evidence type="ECO:0000256" key="1">
    <source>
        <dbReference type="SAM" id="MobiDB-lite"/>
    </source>
</evidence>
<feature type="compositionally biased region" description="Basic and acidic residues" evidence="1">
    <location>
        <begin position="419"/>
        <end position="443"/>
    </location>
</feature>
<dbReference type="AlphaFoldDB" id="S8BSW3"/>
<feature type="region of interest" description="Disordered" evidence="1">
    <location>
        <begin position="315"/>
        <end position="580"/>
    </location>
</feature>
<feature type="compositionally biased region" description="Basic and acidic residues" evidence="1">
    <location>
        <begin position="520"/>
        <end position="529"/>
    </location>
</feature>
<feature type="region of interest" description="Disordered" evidence="1">
    <location>
        <begin position="785"/>
        <end position="834"/>
    </location>
</feature>
<reference evidence="2 3" key="1">
    <citation type="journal article" date="2013" name="PLoS Genet.">
        <title>Genomic mechanisms accounting for the adaptation to parasitism in nematode-trapping fungi.</title>
        <authorList>
            <person name="Meerupati T."/>
            <person name="Andersson K.M."/>
            <person name="Friman E."/>
            <person name="Kumar D."/>
            <person name="Tunlid A."/>
            <person name="Ahren D."/>
        </authorList>
    </citation>
    <scope>NUCLEOTIDE SEQUENCE [LARGE SCALE GENOMIC DNA]</scope>
    <source>
        <strain evidence="2 3">CBS 200.50</strain>
    </source>
</reference>
<sequence length="834" mass="89535">MASNLAIPLEEIPVRLRCSMCNNLAQDAYRLPCCEQSICGSCQSNLPTVCKICDHTPLNADDCKIHSSLRTTVTIFLRTAEKKYGSLAKAKKESTPAPPTPVEKPADALAASKSPEAPREASAPAQPEPTAQAEATDEKDGSKVEEEKGPAGPETDQDGVKDGAQGQEDQEATNMNSQNQSGTFWNNQQGMNQFSDQNGQYQGYNMGWNGYDQSSGYNMQGGWGNGVQNMMDQSGNMNSFNGMQSFPDGGYGGMGNMGMGYSGYGQGGFGNNGMGMQGQGNWGNGWNMQNGMDGANFNSAGMNAGFYPGAGGYNHQSYGNHQSQQNHMMPHQQFQSRGYHHNQYRNFSNQNMRGNYGGQQQQFGGPGPRGGSNRNFDPQMQQLASGNDSSNFHGINGTGQDQNSAVSGGADQAASEFGNKGRGESSEKVLVDEVSAEKSENKDSQTSISSETNGATNAMSSIDIGSDSNDKPNPESNDASGNVAKDQNHNSIGHVVSGDVEQQQQAPVPGVIGAPTGPRAMRERGERGRGRGRGGFFGGMGRGGYHQTQISGSDDISSNHLRTGSITSSDDSLGSTISSSHRSNLEKIRNRTIVIGDVVVLGPVLGLESTNTIEAGLAREVPVHGPTEAHLATDHARDPGIGNDTGTAIEIKTEIGKRTERRTGERKIPAGLTEVATRVLHIDTVETAQEVGAEIEKTKTKTKSTISNQRRRRNHSRRNLDPDTETRMVMIEGRRRIVAEMIGGRMTRNPANVLEADTEAMGTTNGAVQTKRIEATGMVTIQRKNPKVPVHPDDTQPNTRTKKLLPSEKGELRGNVRKRDGANVDYPRKRQTAT</sequence>
<dbReference type="STRING" id="1284197.S8BSW3"/>
<protein>
    <recommendedName>
        <fullName evidence="4">RING-type domain-containing protein</fullName>
    </recommendedName>
</protein>
<feature type="compositionally biased region" description="Gly residues" evidence="1">
    <location>
        <begin position="533"/>
        <end position="544"/>
    </location>
</feature>
<evidence type="ECO:0008006" key="4">
    <source>
        <dbReference type="Google" id="ProtNLM"/>
    </source>
</evidence>
<dbReference type="eggNOG" id="ENOG502QYB8">
    <property type="taxonomic scope" value="Eukaryota"/>
</dbReference>
<dbReference type="InterPro" id="IPR013083">
    <property type="entry name" value="Znf_RING/FYVE/PHD"/>
</dbReference>
<proteinExistence type="predicted"/>
<feature type="compositionally biased region" description="Low complexity" evidence="1">
    <location>
        <begin position="110"/>
        <end position="134"/>
    </location>
</feature>
<organism evidence="2 3">
    <name type="scientific">Dactylellina haptotyla (strain CBS 200.50)</name>
    <name type="common">Nematode-trapping fungus</name>
    <name type="synonym">Monacrosporium haptotylum</name>
    <dbReference type="NCBI Taxonomy" id="1284197"/>
    <lineage>
        <taxon>Eukaryota</taxon>
        <taxon>Fungi</taxon>
        <taxon>Dikarya</taxon>
        <taxon>Ascomycota</taxon>
        <taxon>Pezizomycotina</taxon>
        <taxon>Orbiliomycetes</taxon>
        <taxon>Orbiliales</taxon>
        <taxon>Orbiliaceae</taxon>
        <taxon>Dactylellina</taxon>
    </lineage>
</organism>
<name>S8BSW3_DACHA</name>
<feature type="compositionally biased region" description="Polar residues" evidence="1">
    <location>
        <begin position="444"/>
        <end position="460"/>
    </location>
</feature>
<dbReference type="Gene3D" id="3.30.40.10">
    <property type="entry name" value="Zinc/RING finger domain, C3HC4 (zinc finger)"/>
    <property type="match status" value="1"/>
</dbReference>
<gene>
    <name evidence="2" type="ORF">H072_7912</name>
</gene>
<feature type="compositionally biased region" description="Low complexity" evidence="1">
    <location>
        <begin position="564"/>
        <end position="580"/>
    </location>
</feature>
<accession>S8BSW3</accession>
<feature type="region of interest" description="Disordered" evidence="1">
    <location>
        <begin position="87"/>
        <end position="198"/>
    </location>
</feature>
<feature type="compositionally biased region" description="Basic and acidic residues" evidence="1">
    <location>
        <begin position="805"/>
        <end position="828"/>
    </location>
</feature>
<dbReference type="OMA" id="HARIQID"/>
<feature type="compositionally biased region" description="Polar residues" evidence="1">
    <location>
        <begin position="546"/>
        <end position="562"/>
    </location>
</feature>